<dbReference type="EMBL" id="BMAU01021266">
    <property type="protein sequence ID" value="GFY07077.1"/>
    <property type="molecule type" value="Genomic_DNA"/>
</dbReference>
<evidence type="ECO:0000313" key="1">
    <source>
        <dbReference type="EMBL" id="GFY07077.1"/>
    </source>
</evidence>
<organism evidence="1 2">
    <name type="scientific">Trichonephila clavipes</name>
    <name type="common">Golden silk orbweaver</name>
    <name type="synonym">Nephila clavipes</name>
    <dbReference type="NCBI Taxonomy" id="2585209"/>
    <lineage>
        <taxon>Eukaryota</taxon>
        <taxon>Metazoa</taxon>
        <taxon>Ecdysozoa</taxon>
        <taxon>Arthropoda</taxon>
        <taxon>Chelicerata</taxon>
        <taxon>Arachnida</taxon>
        <taxon>Araneae</taxon>
        <taxon>Araneomorphae</taxon>
        <taxon>Entelegynae</taxon>
        <taxon>Araneoidea</taxon>
        <taxon>Nephilidae</taxon>
        <taxon>Trichonephila</taxon>
    </lineage>
</organism>
<dbReference type="AlphaFoldDB" id="A0A8X6SD39"/>
<name>A0A8X6SD39_TRICX</name>
<evidence type="ECO:0000313" key="2">
    <source>
        <dbReference type="Proteomes" id="UP000887159"/>
    </source>
</evidence>
<proteinExistence type="predicted"/>
<sequence length="127" mass="14306">MLSYLTTAAAQENQRLSSEKPKVYNDTAKMSGAYTAWIAFGARLSERCPVPIDSDKRRSTVNIKNSNPCQVRATGESSVFATECIYTLSQKNICTQKKSSYNHETRQECSLVRDMQMIKISKPMRQG</sequence>
<gene>
    <name evidence="1" type="ORF">TNCV_4203481</name>
</gene>
<accession>A0A8X6SD39</accession>
<keyword evidence="2" id="KW-1185">Reference proteome</keyword>
<protein>
    <submittedName>
        <fullName evidence="1">Uncharacterized protein</fullName>
    </submittedName>
</protein>
<comment type="caution">
    <text evidence="1">The sequence shown here is derived from an EMBL/GenBank/DDBJ whole genome shotgun (WGS) entry which is preliminary data.</text>
</comment>
<reference evidence="1" key="1">
    <citation type="submission" date="2020-08" db="EMBL/GenBank/DDBJ databases">
        <title>Multicomponent nature underlies the extraordinary mechanical properties of spider dragline silk.</title>
        <authorList>
            <person name="Kono N."/>
            <person name="Nakamura H."/>
            <person name="Mori M."/>
            <person name="Yoshida Y."/>
            <person name="Ohtoshi R."/>
            <person name="Malay A.D."/>
            <person name="Moran D.A.P."/>
            <person name="Tomita M."/>
            <person name="Numata K."/>
            <person name="Arakawa K."/>
        </authorList>
    </citation>
    <scope>NUCLEOTIDE SEQUENCE</scope>
</reference>
<dbReference type="Proteomes" id="UP000887159">
    <property type="component" value="Unassembled WGS sequence"/>
</dbReference>